<dbReference type="eggNOG" id="ENOG502QQJE">
    <property type="taxonomic scope" value="Eukaryota"/>
</dbReference>
<keyword evidence="2" id="KW-0611">Plant defense</keyword>
<dbReference type="Pfam" id="PF00931">
    <property type="entry name" value="NB-ARC"/>
    <property type="match status" value="1"/>
</dbReference>
<dbReference type="InterPro" id="IPR058192">
    <property type="entry name" value="WHD_ROQ1-like"/>
</dbReference>
<sequence>MEVFLNFCDEGTGKNFTGHLNKALTDSGISTFLPTQQQHQPSDIQRAIEGCDVFIAVFSRNYASSFFCLDHLSYLLSLSKRERLILPVFYTVEPSHVRWQMGPFEEAFVDHKIKSGLAEEIMQKWRSSLKEVADFNGWNMKDFRTEAKLVNKIVKHVSMEVVRKTPLHVADHPIGLDSRVADVMRLLDLNTNDTQMIGIHGMGGIGKTTLAKAVFNHIKSSFTSSCFLSDIREKSENISGVVTLQKQLLNDLFNEEDTNINDVHKGINVIKSRIGSKKILVVLDDVSDHNQLEKLVGKRDWHCQGSRIIITTRDEHVLNVHDRVRNHHIYKLEGLNDTESLQLFSWHAFRRDEPMQQYVKLSIDVVSTLGGLPLALEVLGSYLWDQTTIQAWEDTVTDLKKVPNNDVMLKLKISYDGLNEKEKQIFLDIACFFIGENKDYAIDIWKGCRLPASNSINRLLQRCLIKIDGGKCLRMHDQIHAMGRCIVELENLDDPGSRSRLWDQDVIFDMLKNHKGTSKVRSLMLKGNGQEQSLETEAFKSMTNLKLLSISDACLIGSLKYLSSELMWLKCPLRSLPDDFRLEKLIYLDLSKSDAVFDLSNGNNKQLFPKLKILKLTSCRNLKRIPNCSLYPNLEKMILEFCSKLVEIPDSIGVLRNLVSLNLQHCSSLKKLPDSLGSLTKLEELDVSFDSNNYGQLKELPKNLGSLISLRTLKIGFNTSLTRLPSTFSGLCSLEELDARPCNLQGMIPDDFEKLSSLRNLNVSENVLMRDHSQLENMDISGCKLLVTIPELPTSLVHLDAFGCVNLQSMPKLSHLSKLHTLWISNCLQLVAIPELPTSVEYLEASGCVNLKTMPKLSHLSKLRALVICNCEQLIAIPELPTSLTIMRAFGCKRLQTLPKLSHLSKLVDLQLSTSNHLVAFPDLPTNLWYLGVIKWKCLQTLPRLSHISNLKCLQVFDCGELLTIEDLPIALETLDASYCPSLQTIPNLSHLSQLHMLKLINCKRLSEIHGLSGLKSLSTLHLSGCNPQVLRRQRLEKEMFTPLRSLCVPGSKVPNWFTHKWTMQDTTENPDWYMKQTVSCIVPRVSEEGGLHFRQIMVCLVVYSSDFRFTHPSHRVTLSLKREGTEVYRVSFTNFTGSHGNHMYFHLVELGRGDMPLLDPMVGGDQIELVNESENWKGKIEAKNELGPSMTSLCFLLKEAGIHFVYKPEDTKDSISEKLADFINSLYLQ</sequence>
<evidence type="ECO:0000313" key="5">
    <source>
        <dbReference type="Proteomes" id="UP000017836"/>
    </source>
</evidence>
<dbReference type="InterPro" id="IPR036390">
    <property type="entry name" value="WH_DNA-bd_sf"/>
</dbReference>
<organism evidence="4 5">
    <name type="scientific">Amborella trichopoda</name>
    <dbReference type="NCBI Taxonomy" id="13333"/>
    <lineage>
        <taxon>Eukaryota</taxon>
        <taxon>Viridiplantae</taxon>
        <taxon>Streptophyta</taxon>
        <taxon>Embryophyta</taxon>
        <taxon>Tracheophyta</taxon>
        <taxon>Spermatophyta</taxon>
        <taxon>Magnoliopsida</taxon>
        <taxon>Amborellales</taxon>
        <taxon>Amborellaceae</taxon>
        <taxon>Amborella</taxon>
    </lineage>
</organism>
<dbReference type="InterPro" id="IPR042197">
    <property type="entry name" value="Apaf_helical"/>
</dbReference>
<dbReference type="PRINTS" id="PR00364">
    <property type="entry name" value="DISEASERSIST"/>
</dbReference>
<evidence type="ECO:0000256" key="1">
    <source>
        <dbReference type="ARBA" id="ARBA00022614"/>
    </source>
</evidence>
<dbReference type="GO" id="GO:0043531">
    <property type="term" value="F:ADP binding"/>
    <property type="evidence" value="ECO:0007669"/>
    <property type="project" value="InterPro"/>
</dbReference>
<dbReference type="SUPFAM" id="SSF52540">
    <property type="entry name" value="P-loop containing nucleoside triphosphate hydrolases"/>
    <property type="match status" value="1"/>
</dbReference>
<dbReference type="GO" id="GO:0007165">
    <property type="term" value="P:signal transduction"/>
    <property type="evidence" value="ECO:0007669"/>
    <property type="project" value="InterPro"/>
</dbReference>
<dbReference type="GO" id="GO:0006952">
    <property type="term" value="P:defense response"/>
    <property type="evidence" value="ECO:0007669"/>
    <property type="project" value="UniProtKB-KW"/>
</dbReference>
<dbReference type="Gene3D" id="1.10.8.430">
    <property type="entry name" value="Helical domain of apoptotic protease-activating factors"/>
    <property type="match status" value="1"/>
</dbReference>
<feature type="domain" description="TIR" evidence="3">
    <location>
        <begin position="1"/>
        <end position="161"/>
    </location>
</feature>
<dbReference type="InterPro" id="IPR027417">
    <property type="entry name" value="P-loop_NTPase"/>
</dbReference>
<dbReference type="InterPro" id="IPR044974">
    <property type="entry name" value="Disease_R_plants"/>
</dbReference>
<dbReference type="SUPFAM" id="SSF52200">
    <property type="entry name" value="Toll/Interleukin receptor TIR domain"/>
    <property type="match status" value="1"/>
</dbReference>
<evidence type="ECO:0000313" key="4">
    <source>
        <dbReference type="EMBL" id="ERN15422.1"/>
    </source>
</evidence>
<dbReference type="Pfam" id="PF01582">
    <property type="entry name" value="TIR"/>
    <property type="match status" value="1"/>
</dbReference>
<gene>
    <name evidence="4" type="ORF">AMTR_s00036p00213730</name>
</gene>
<dbReference type="SUPFAM" id="SSF52058">
    <property type="entry name" value="L domain-like"/>
    <property type="match status" value="2"/>
</dbReference>
<protein>
    <recommendedName>
        <fullName evidence="3">TIR domain-containing protein</fullName>
    </recommendedName>
</protein>
<dbReference type="STRING" id="13333.U5D1Z5"/>
<reference evidence="5" key="1">
    <citation type="journal article" date="2013" name="Science">
        <title>The Amborella genome and the evolution of flowering plants.</title>
        <authorList>
            <consortium name="Amborella Genome Project"/>
        </authorList>
    </citation>
    <scope>NUCLEOTIDE SEQUENCE [LARGE SCALE GENOMIC DNA]</scope>
</reference>
<dbReference type="PANTHER" id="PTHR11017">
    <property type="entry name" value="LEUCINE-RICH REPEAT-CONTAINING PROTEIN"/>
    <property type="match status" value="1"/>
</dbReference>
<dbReference type="Proteomes" id="UP000017836">
    <property type="component" value="Unassembled WGS sequence"/>
</dbReference>
<accession>U5D1Z5</accession>
<dbReference type="AlphaFoldDB" id="U5D1Z5"/>
<dbReference type="InterPro" id="IPR000157">
    <property type="entry name" value="TIR_dom"/>
</dbReference>
<name>U5D1Z5_AMBTC</name>
<dbReference type="SMART" id="SM00255">
    <property type="entry name" value="TIR"/>
    <property type="match status" value="1"/>
</dbReference>
<keyword evidence="1" id="KW-0433">Leucine-rich repeat</keyword>
<keyword evidence="5" id="KW-1185">Reference proteome</keyword>
<evidence type="ECO:0000256" key="2">
    <source>
        <dbReference type="ARBA" id="ARBA00022821"/>
    </source>
</evidence>
<evidence type="ECO:0000259" key="3">
    <source>
        <dbReference type="PROSITE" id="PS50104"/>
    </source>
</evidence>
<dbReference type="InterPro" id="IPR002182">
    <property type="entry name" value="NB-ARC"/>
</dbReference>
<dbReference type="PROSITE" id="PS50104">
    <property type="entry name" value="TIR"/>
    <property type="match status" value="1"/>
</dbReference>
<dbReference type="Gramene" id="ERN15422">
    <property type="protein sequence ID" value="ERN15422"/>
    <property type="gene ID" value="AMTR_s00036p00213730"/>
</dbReference>
<dbReference type="Gene3D" id="3.40.50.300">
    <property type="entry name" value="P-loop containing nucleotide triphosphate hydrolases"/>
    <property type="match status" value="1"/>
</dbReference>
<dbReference type="PANTHER" id="PTHR11017:SF385">
    <property type="entry name" value="DISEASE RESISTANCE PROTEIN (TIR-NBS-LRR CLASS)-RELATED"/>
    <property type="match status" value="1"/>
</dbReference>
<dbReference type="InterPro" id="IPR035897">
    <property type="entry name" value="Toll_tir_struct_dom_sf"/>
</dbReference>
<dbReference type="SUPFAM" id="SSF46785">
    <property type="entry name" value="Winged helix' DNA-binding domain"/>
    <property type="match status" value="1"/>
</dbReference>
<dbReference type="Gene3D" id="3.40.50.10140">
    <property type="entry name" value="Toll/interleukin-1 receptor homology (TIR) domain"/>
    <property type="match status" value="1"/>
</dbReference>
<dbReference type="HOGENOM" id="CLU_001561_1_1_1"/>
<dbReference type="InterPro" id="IPR032675">
    <property type="entry name" value="LRR_dom_sf"/>
</dbReference>
<dbReference type="EMBL" id="KI392503">
    <property type="protein sequence ID" value="ERN15422.1"/>
    <property type="molecule type" value="Genomic_DNA"/>
</dbReference>
<proteinExistence type="predicted"/>
<dbReference type="Gene3D" id="3.80.10.10">
    <property type="entry name" value="Ribonuclease Inhibitor"/>
    <property type="match status" value="4"/>
</dbReference>
<dbReference type="OMA" id="CAIFATE"/>
<dbReference type="Pfam" id="PF23282">
    <property type="entry name" value="WHD_ROQ1"/>
    <property type="match status" value="1"/>
</dbReference>